<reference evidence="3" key="1">
    <citation type="journal article" date="2017" name="Nat. Ecol. Evol.">
        <title>Genome expansion and lineage-specific genetic innovations in the forest pathogenic fungi Armillaria.</title>
        <authorList>
            <person name="Sipos G."/>
            <person name="Prasanna A.N."/>
            <person name="Walter M.C."/>
            <person name="O'Connor E."/>
            <person name="Balint B."/>
            <person name="Krizsan K."/>
            <person name="Kiss B."/>
            <person name="Hess J."/>
            <person name="Varga T."/>
            <person name="Slot J."/>
            <person name="Riley R."/>
            <person name="Boka B."/>
            <person name="Rigling D."/>
            <person name="Barry K."/>
            <person name="Lee J."/>
            <person name="Mihaltcheva S."/>
            <person name="LaButti K."/>
            <person name="Lipzen A."/>
            <person name="Waldron R."/>
            <person name="Moloney N.M."/>
            <person name="Sperisen C."/>
            <person name="Kredics L."/>
            <person name="Vagvoelgyi C."/>
            <person name="Patrignani A."/>
            <person name="Fitzpatrick D."/>
            <person name="Nagy I."/>
            <person name="Doyle S."/>
            <person name="Anderson J.B."/>
            <person name="Grigoriev I.V."/>
            <person name="Gueldener U."/>
            <person name="Muensterkoetter M."/>
            <person name="Nagy L.G."/>
        </authorList>
    </citation>
    <scope>NUCLEOTIDE SEQUENCE [LARGE SCALE GENOMIC DNA]</scope>
    <source>
        <strain evidence="3">Ar21-2</strain>
    </source>
</reference>
<feature type="region of interest" description="Disordered" evidence="1">
    <location>
        <begin position="161"/>
        <end position="213"/>
    </location>
</feature>
<dbReference type="OrthoDB" id="3062456at2759"/>
<organism evidence="2 3">
    <name type="scientific">Armillaria gallica</name>
    <name type="common">Bulbous honey fungus</name>
    <name type="synonym">Armillaria bulbosa</name>
    <dbReference type="NCBI Taxonomy" id="47427"/>
    <lineage>
        <taxon>Eukaryota</taxon>
        <taxon>Fungi</taxon>
        <taxon>Dikarya</taxon>
        <taxon>Basidiomycota</taxon>
        <taxon>Agaricomycotina</taxon>
        <taxon>Agaricomycetes</taxon>
        <taxon>Agaricomycetidae</taxon>
        <taxon>Agaricales</taxon>
        <taxon>Marasmiineae</taxon>
        <taxon>Physalacriaceae</taxon>
        <taxon>Armillaria</taxon>
    </lineage>
</organism>
<evidence type="ECO:0000256" key="1">
    <source>
        <dbReference type="SAM" id="MobiDB-lite"/>
    </source>
</evidence>
<feature type="compositionally biased region" description="Basic and acidic residues" evidence="1">
    <location>
        <begin position="181"/>
        <end position="200"/>
    </location>
</feature>
<evidence type="ECO:0000313" key="2">
    <source>
        <dbReference type="EMBL" id="PBK79372.1"/>
    </source>
</evidence>
<dbReference type="Proteomes" id="UP000217790">
    <property type="component" value="Unassembled WGS sequence"/>
</dbReference>
<accession>A0A2H3CJK3</accession>
<keyword evidence="3" id="KW-1185">Reference proteome</keyword>
<dbReference type="STRING" id="47427.A0A2H3CJK3"/>
<dbReference type="InParanoid" id="A0A2H3CJK3"/>
<feature type="compositionally biased region" description="Polar residues" evidence="1">
    <location>
        <begin position="171"/>
        <end position="180"/>
    </location>
</feature>
<protein>
    <submittedName>
        <fullName evidence="2">Uncharacterized protein</fullName>
    </submittedName>
</protein>
<evidence type="ECO:0000313" key="3">
    <source>
        <dbReference type="Proteomes" id="UP000217790"/>
    </source>
</evidence>
<gene>
    <name evidence="2" type="ORF">ARMGADRAFT_1093210</name>
</gene>
<name>A0A2H3CJK3_ARMGA</name>
<dbReference type="AlphaFoldDB" id="A0A2H3CJK3"/>
<proteinExistence type="predicted"/>
<dbReference type="EMBL" id="KZ293781">
    <property type="protein sequence ID" value="PBK79372.1"/>
    <property type="molecule type" value="Genomic_DNA"/>
</dbReference>
<sequence length="213" mass="24223">MPELITALKSIGIELPHRPRFNTPRLVHLVNGNDESINGSESSNYLEDFLIDGDEESDPLESLVRSAYQVLKKRQRPAPKQYFFPVSDKETKLGKAPPSLCKVCSSPRHWDKECPYWERYLKHLKKKSAQVASLQLGKDMSPVEAYQTAYQVPAGVQEREGFVASYEETSKNSSPQPTDYDNSKLMESHKEVSFTIRKVDEGEEDTDSPLTRD</sequence>